<dbReference type="SUPFAM" id="SSF48371">
    <property type="entry name" value="ARM repeat"/>
    <property type="match status" value="1"/>
</dbReference>
<evidence type="ECO:0008006" key="3">
    <source>
        <dbReference type="Google" id="ProtNLM"/>
    </source>
</evidence>
<dbReference type="Proteomes" id="UP001432190">
    <property type="component" value="Chromosome"/>
</dbReference>
<evidence type="ECO:0000313" key="1">
    <source>
        <dbReference type="EMBL" id="WUP50691.1"/>
    </source>
</evidence>
<organism evidence="1 2">
    <name type="scientific">Micromonospora globbae</name>
    <dbReference type="NCBI Taxonomy" id="1894969"/>
    <lineage>
        <taxon>Bacteria</taxon>
        <taxon>Bacillati</taxon>
        <taxon>Actinomycetota</taxon>
        <taxon>Actinomycetes</taxon>
        <taxon>Micromonosporales</taxon>
        <taxon>Micromonosporaceae</taxon>
        <taxon>Micromonospora</taxon>
    </lineage>
</organism>
<evidence type="ECO:0000313" key="2">
    <source>
        <dbReference type="Proteomes" id="UP001432190"/>
    </source>
</evidence>
<dbReference type="EMBL" id="CP108084">
    <property type="protein sequence ID" value="WUP50691.1"/>
    <property type="molecule type" value="Genomic_DNA"/>
</dbReference>
<name>A0ABZ1S8X6_9ACTN</name>
<keyword evidence="2" id="KW-1185">Reference proteome</keyword>
<sequence length="557" mass="59686">MVHALWFRAVLPGGSLRENGFGRICWLGQDGGVIWGKRVQRPVLGEGGPLGAVRRAVDGAAVAGWEALNDLVEVLLEVDAAGDEEAARSALAMVTGAAGLVTRLDAHARQGPWYGPYQEAAVRRVRARFSGATSGPVATALASMDGDGRLRERAVAAMVARPWPEVMPFLVLRTADWVKPVRDRARAGLALLLADDPGAHLPVVLPMVLRLDARVRGGFAVTQVRAALLSSSPEVWRGLFGSGGCRQRRFVFDIAVSQGWLRLADYVTSAETDPDVGVRARAAEVACREAVWTRRLDVLRRLAGSRRPEVRVVALTGLVRVGHDPDVAAHLDDEAPLVRAVARDAARRLGIDAREHYWTAVSAAQPLLGAIAGLAETGSAADAPLLRPLLSHPLAKVRAQAVRGLRMLGAVVVGDLVPLLRDPSPAVVREATAALRPLLGAVPPGLPWELLADGRVELRRAGYRLLRGNGVDVELRAALLLTLDPDPRLAGRGKADVTRLARDAERTTWRRSPRPQLTVTATQHTELVELAARATTALGEDNSQKLATWLARTRPGG</sequence>
<reference evidence="1" key="1">
    <citation type="submission" date="2022-10" db="EMBL/GenBank/DDBJ databases">
        <title>The complete genomes of actinobacterial strains from the NBC collection.</title>
        <authorList>
            <person name="Joergensen T.S."/>
            <person name="Alvarez Arevalo M."/>
            <person name="Sterndorff E.B."/>
            <person name="Faurdal D."/>
            <person name="Vuksanovic O."/>
            <person name="Mourched A.-S."/>
            <person name="Charusanti P."/>
            <person name="Shaw S."/>
            <person name="Blin K."/>
            <person name="Weber T."/>
        </authorList>
    </citation>
    <scope>NUCLEOTIDE SEQUENCE</scope>
    <source>
        <strain evidence="1">NBC_00256</strain>
    </source>
</reference>
<accession>A0ABZ1S8X6</accession>
<gene>
    <name evidence="1" type="ORF">OG994_04005</name>
</gene>
<protein>
    <recommendedName>
        <fullName evidence="3">HEAT repeat domain-containing protein</fullName>
    </recommendedName>
</protein>
<dbReference type="InterPro" id="IPR011989">
    <property type="entry name" value="ARM-like"/>
</dbReference>
<proteinExistence type="predicted"/>
<dbReference type="InterPro" id="IPR016024">
    <property type="entry name" value="ARM-type_fold"/>
</dbReference>
<dbReference type="Gene3D" id="1.25.10.10">
    <property type="entry name" value="Leucine-rich Repeat Variant"/>
    <property type="match status" value="1"/>
</dbReference>